<gene>
    <name evidence="3" type="ORF">CLO192961_LOCUS179541</name>
</gene>
<name>A0ABY6U818_BIOOC</name>
<keyword evidence="1" id="KW-0539">Nucleus</keyword>
<evidence type="ECO:0000256" key="1">
    <source>
        <dbReference type="ARBA" id="ARBA00023242"/>
    </source>
</evidence>
<protein>
    <recommendedName>
        <fullName evidence="2">Xylanolytic transcriptional activator regulatory domain-containing protein</fullName>
    </recommendedName>
</protein>
<accession>A0ABY6U818</accession>
<dbReference type="EMBL" id="CABFNS010000742">
    <property type="protein sequence ID" value="VUC26042.1"/>
    <property type="molecule type" value="Genomic_DNA"/>
</dbReference>
<dbReference type="InterPro" id="IPR050987">
    <property type="entry name" value="AtrR-like"/>
</dbReference>
<feature type="domain" description="Xylanolytic transcriptional activator regulatory" evidence="2">
    <location>
        <begin position="202"/>
        <end position="274"/>
    </location>
</feature>
<proteinExistence type="predicted"/>
<reference evidence="3 4" key="1">
    <citation type="submission" date="2019-06" db="EMBL/GenBank/DDBJ databases">
        <authorList>
            <person name="Broberg M."/>
        </authorList>
    </citation>
    <scope>NUCLEOTIDE SEQUENCE [LARGE SCALE GENOMIC DNA]</scope>
</reference>
<dbReference type="SMART" id="SM00906">
    <property type="entry name" value="Fungal_trans"/>
    <property type="match status" value="1"/>
</dbReference>
<dbReference type="PANTHER" id="PTHR46910">
    <property type="entry name" value="TRANSCRIPTION FACTOR PDR1"/>
    <property type="match status" value="1"/>
</dbReference>
<dbReference type="Pfam" id="PF04082">
    <property type="entry name" value="Fungal_trans"/>
    <property type="match status" value="1"/>
</dbReference>
<dbReference type="CDD" id="cd12148">
    <property type="entry name" value="fungal_TF_MHR"/>
    <property type="match status" value="1"/>
</dbReference>
<evidence type="ECO:0000313" key="3">
    <source>
        <dbReference type="EMBL" id="VUC26042.1"/>
    </source>
</evidence>
<dbReference type="PANTHER" id="PTHR46910:SF17">
    <property type="entry name" value="SCFA-RELATED"/>
    <property type="match status" value="1"/>
</dbReference>
<sequence>MLVEEAFQQHDCASPEMTEKSALCYSQLPKSLYYNVSPETRRRPTASVYTRSGRPKVSQSAILELSKLLPKRDICCLLVDNYFDKIHWYMLLFHQHKFRDALNSLYPDTSSDAPATGRQDESTAGYISVLLAVCALSLQYTSSIQREQLSKHSVDAESLKESILNILRLRLLDILALGPLEAVQLCVLLGSYYLYHGEPELAWPLCGCALRLAQALELHRRPLPGMMSQHETEVRKRCWWAVHEIETYCSMIYGFPLSMSDSDCNTEPLNPSDQWSIAADGQPSSSHQPTLLVYKCAMSVLSKIIKSALEELYRSRQKQHGAVLQTETPMRLQFITNKIKTLSTELVQWYDSLPPKLKMGRLSGLSELDNGGGPGEYTQSHVSFNEKLFKLQALALKLAFENARILIHRPLLLKKHGETEEFSPSAPNSTASLRPEGLSAYSQTCHDAALQISWAGHVRIFKDASTTYALNFVALHLLTAGVTLGIMTSLNPLSQESFEAKLGIRRIMEMQVSLTPDSIVADQGLQILKKLFLLVMKKETHSMLDFGPLGQDGGNLPSGLTKLDETQDQTIQSGVRSDDFPIETSDMATSFQRETTTQSIPFEFCQPTPQSPMSGAMLAVEQAFLYPTFLTSSDEDLFLSNPENNRPAMIGQDQGWLWDPELDIGPLE</sequence>
<evidence type="ECO:0000259" key="2">
    <source>
        <dbReference type="SMART" id="SM00906"/>
    </source>
</evidence>
<evidence type="ECO:0000313" key="4">
    <source>
        <dbReference type="Proteomes" id="UP000766486"/>
    </source>
</evidence>
<keyword evidence="4" id="KW-1185">Reference proteome</keyword>
<comment type="caution">
    <text evidence="3">The sequence shown here is derived from an EMBL/GenBank/DDBJ whole genome shotgun (WGS) entry which is preliminary data.</text>
</comment>
<dbReference type="Proteomes" id="UP000766486">
    <property type="component" value="Unassembled WGS sequence"/>
</dbReference>
<dbReference type="InterPro" id="IPR007219">
    <property type="entry name" value="XnlR_reg_dom"/>
</dbReference>
<organism evidence="3 4">
    <name type="scientific">Bionectria ochroleuca</name>
    <name type="common">Gliocladium roseum</name>
    <dbReference type="NCBI Taxonomy" id="29856"/>
    <lineage>
        <taxon>Eukaryota</taxon>
        <taxon>Fungi</taxon>
        <taxon>Dikarya</taxon>
        <taxon>Ascomycota</taxon>
        <taxon>Pezizomycotina</taxon>
        <taxon>Sordariomycetes</taxon>
        <taxon>Hypocreomycetidae</taxon>
        <taxon>Hypocreales</taxon>
        <taxon>Bionectriaceae</taxon>
        <taxon>Clonostachys</taxon>
    </lineage>
</organism>